<comment type="caution">
    <text evidence="3">The sequence shown here is derived from an EMBL/GenBank/DDBJ whole genome shotgun (WGS) entry which is preliminary data.</text>
</comment>
<gene>
    <name evidence="3" type="ORF">PsYK624_069340</name>
</gene>
<keyword evidence="4" id="KW-1185">Reference proteome</keyword>
<dbReference type="Pfam" id="PF20152">
    <property type="entry name" value="DUF6534"/>
    <property type="match status" value="1"/>
</dbReference>
<dbReference type="OrthoDB" id="2798516at2759"/>
<feature type="transmembrane region" description="Helical" evidence="1">
    <location>
        <begin position="29"/>
        <end position="48"/>
    </location>
</feature>
<evidence type="ECO:0000259" key="2">
    <source>
        <dbReference type="Pfam" id="PF20152"/>
    </source>
</evidence>
<keyword evidence="1" id="KW-1133">Transmembrane helix</keyword>
<sequence>MIYTVNTGLITSVFAVADVTTCAAMPNNFIFVAIYFLLNGLYSNSLLASLNARDYLSRCHESGMTPAPMTSIKFAQSVQVMESGIAHTESSEDGPGESEKL</sequence>
<dbReference type="Proteomes" id="UP000703269">
    <property type="component" value="Unassembled WGS sequence"/>
</dbReference>
<reference evidence="3 4" key="1">
    <citation type="submission" date="2021-08" db="EMBL/GenBank/DDBJ databases">
        <title>Draft Genome Sequence of Phanerochaete sordida strain YK-624.</title>
        <authorList>
            <person name="Mori T."/>
            <person name="Dohra H."/>
            <person name="Suzuki T."/>
            <person name="Kawagishi H."/>
            <person name="Hirai H."/>
        </authorList>
    </citation>
    <scope>NUCLEOTIDE SEQUENCE [LARGE SCALE GENOMIC DNA]</scope>
    <source>
        <strain evidence="3 4">YK-624</strain>
    </source>
</reference>
<dbReference type="AlphaFoldDB" id="A0A9P3LD17"/>
<accession>A0A9P3LD17</accession>
<keyword evidence="1" id="KW-0812">Transmembrane</keyword>
<keyword evidence="1" id="KW-0472">Membrane</keyword>
<evidence type="ECO:0000256" key="1">
    <source>
        <dbReference type="SAM" id="Phobius"/>
    </source>
</evidence>
<organism evidence="3 4">
    <name type="scientific">Phanerochaete sordida</name>
    <dbReference type="NCBI Taxonomy" id="48140"/>
    <lineage>
        <taxon>Eukaryota</taxon>
        <taxon>Fungi</taxon>
        <taxon>Dikarya</taxon>
        <taxon>Basidiomycota</taxon>
        <taxon>Agaricomycotina</taxon>
        <taxon>Agaricomycetes</taxon>
        <taxon>Polyporales</taxon>
        <taxon>Phanerochaetaceae</taxon>
        <taxon>Phanerochaete</taxon>
    </lineage>
</organism>
<dbReference type="InterPro" id="IPR045339">
    <property type="entry name" value="DUF6534"/>
</dbReference>
<feature type="domain" description="DUF6534" evidence="2">
    <location>
        <begin position="1"/>
        <end position="55"/>
    </location>
</feature>
<evidence type="ECO:0000313" key="4">
    <source>
        <dbReference type="Proteomes" id="UP000703269"/>
    </source>
</evidence>
<protein>
    <recommendedName>
        <fullName evidence="2">DUF6534 domain-containing protein</fullName>
    </recommendedName>
</protein>
<dbReference type="EMBL" id="BPQB01000018">
    <property type="protein sequence ID" value="GJE90790.1"/>
    <property type="molecule type" value="Genomic_DNA"/>
</dbReference>
<proteinExistence type="predicted"/>
<name>A0A9P3LD17_9APHY</name>
<evidence type="ECO:0000313" key="3">
    <source>
        <dbReference type="EMBL" id="GJE90790.1"/>
    </source>
</evidence>